<protein>
    <submittedName>
        <fullName evidence="2">Uncharacterized protein</fullName>
    </submittedName>
</protein>
<evidence type="ECO:0000313" key="2">
    <source>
        <dbReference type="EMBL" id="GID10775.1"/>
    </source>
</evidence>
<dbReference type="AlphaFoldDB" id="A0A8J3NBG8"/>
<evidence type="ECO:0000256" key="1">
    <source>
        <dbReference type="SAM" id="MobiDB-lite"/>
    </source>
</evidence>
<name>A0A8J3NBG8_9ACTN</name>
<dbReference type="Proteomes" id="UP000612808">
    <property type="component" value="Unassembled WGS sequence"/>
</dbReference>
<accession>A0A8J3NBG8</accession>
<comment type="caution">
    <text evidence="2">The sequence shown here is derived from an EMBL/GenBank/DDBJ whole genome shotgun (WGS) entry which is preliminary data.</text>
</comment>
<proteinExistence type="predicted"/>
<reference evidence="2" key="1">
    <citation type="submission" date="2021-01" db="EMBL/GenBank/DDBJ databases">
        <title>Whole genome shotgun sequence of Actinocatenispora rupis NBRC 107355.</title>
        <authorList>
            <person name="Komaki H."/>
            <person name="Tamura T."/>
        </authorList>
    </citation>
    <scope>NUCLEOTIDE SEQUENCE</scope>
    <source>
        <strain evidence="2">NBRC 107355</strain>
    </source>
</reference>
<evidence type="ECO:0000313" key="3">
    <source>
        <dbReference type="Proteomes" id="UP000612808"/>
    </source>
</evidence>
<feature type="region of interest" description="Disordered" evidence="1">
    <location>
        <begin position="1"/>
        <end position="28"/>
    </location>
</feature>
<keyword evidence="3" id="KW-1185">Reference proteome</keyword>
<dbReference type="EMBL" id="BOMB01000010">
    <property type="protein sequence ID" value="GID10775.1"/>
    <property type="molecule type" value="Genomic_DNA"/>
</dbReference>
<sequence>MIPLSRKGTVHERLSQRPRAAPSNSAIQARGGEELRAIVVLAQSLPRPVPDGYPVAEIGCGREPLRLNRNRCPAYERRCGA</sequence>
<gene>
    <name evidence="2" type="ORF">Aru02nite_16640</name>
</gene>
<organism evidence="2 3">
    <name type="scientific">Actinocatenispora rupis</name>
    <dbReference type="NCBI Taxonomy" id="519421"/>
    <lineage>
        <taxon>Bacteria</taxon>
        <taxon>Bacillati</taxon>
        <taxon>Actinomycetota</taxon>
        <taxon>Actinomycetes</taxon>
        <taxon>Micromonosporales</taxon>
        <taxon>Micromonosporaceae</taxon>
        <taxon>Actinocatenispora</taxon>
    </lineage>
</organism>